<feature type="transmembrane region" description="Helical" evidence="1">
    <location>
        <begin position="88"/>
        <end position="109"/>
    </location>
</feature>
<dbReference type="Proteomes" id="UP001652660">
    <property type="component" value="Chromosome 9c"/>
</dbReference>
<keyword evidence="1" id="KW-1133">Transmembrane helix</keyword>
<name>A0ABM4VNT8_COFAR</name>
<keyword evidence="1" id="KW-0472">Membrane</keyword>
<proteinExistence type="predicted"/>
<gene>
    <name evidence="3" type="primary">LOC140014351</name>
</gene>
<dbReference type="RefSeq" id="XP_071921200.1">
    <property type="nucleotide sequence ID" value="XM_072065099.1"/>
</dbReference>
<keyword evidence="2" id="KW-1185">Reference proteome</keyword>
<evidence type="ECO:0000313" key="2">
    <source>
        <dbReference type="Proteomes" id="UP001652660"/>
    </source>
</evidence>
<dbReference type="GeneID" id="140014351"/>
<dbReference type="InterPro" id="IPR001193">
    <property type="entry name" value="MBTPS2"/>
</dbReference>
<reference evidence="3" key="1">
    <citation type="submission" date="2025-08" db="UniProtKB">
        <authorList>
            <consortium name="RefSeq"/>
        </authorList>
    </citation>
    <scope>IDENTIFICATION</scope>
    <source>
        <tissue evidence="3">Leaves</tissue>
    </source>
</reference>
<dbReference type="PANTHER" id="PTHR13325">
    <property type="entry name" value="PROTEASE M50 MEMBRANE-BOUND TRANSCRIPTION FACTOR SITE 2 PROTEASE"/>
    <property type="match status" value="1"/>
</dbReference>
<evidence type="ECO:0000256" key="1">
    <source>
        <dbReference type="SAM" id="Phobius"/>
    </source>
</evidence>
<sequence length="150" mass="17596">MDSLNPFFYPPESFLEDLESQSRASDLLGLMEGRRIRRFGRGSQSSRTLLPLRLTRLTNAVSCWYCDFKTSVLNEPLYRYGRRHSRCLRVWFSVGLGFSLTALLGVILVSHCARNFVTMELVRGSHEKRKKDCYRKDDMKWCFLVLYQIL</sequence>
<organism evidence="2 3">
    <name type="scientific">Coffea arabica</name>
    <name type="common">Arabian coffee</name>
    <dbReference type="NCBI Taxonomy" id="13443"/>
    <lineage>
        <taxon>Eukaryota</taxon>
        <taxon>Viridiplantae</taxon>
        <taxon>Streptophyta</taxon>
        <taxon>Embryophyta</taxon>
        <taxon>Tracheophyta</taxon>
        <taxon>Spermatophyta</taxon>
        <taxon>Magnoliopsida</taxon>
        <taxon>eudicotyledons</taxon>
        <taxon>Gunneridae</taxon>
        <taxon>Pentapetalae</taxon>
        <taxon>asterids</taxon>
        <taxon>lamiids</taxon>
        <taxon>Gentianales</taxon>
        <taxon>Rubiaceae</taxon>
        <taxon>Ixoroideae</taxon>
        <taxon>Gardenieae complex</taxon>
        <taxon>Bertiereae - Coffeeae clade</taxon>
        <taxon>Coffeeae</taxon>
        <taxon>Coffea</taxon>
    </lineage>
</organism>
<keyword evidence="1" id="KW-0812">Transmembrane</keyword>
<protein>
    <submittedName>
        <fullName evidence="3">Uncharacterized protein</fullName>
    </submittedName>
</protein>
<accession>A0ABM4VNT8</accession>
<dbReference type="PANTHER" id="PTHR13325:SF3">
    <property type="entry name" value="MEMBRANE-BOUND TRANSCRIPTION FACTOR SITE-2 PROTEASE"/>
    <property type="match status" value="1"/>
</dbReference>
<evidence type="ECO:0000313" key="3">
    <source>
        <dbReference type="RefSeq" id="XP_071921200.1"/>
    </source>
</evidence>